<dbReference type="GO" id="GO:0009103">
    <property type="term" value="P:lipopolysaccharide biosynthetic process"/>
    <property type="evidence" value="ECO:0007669"/>
    <property type="project" value="UniProtKB-ARBA"/>
</dbReference>
<keyword evidence="3" id="KW-0328">Glycosyltransferase</keyword>
<name>A0A0S6VXW6_9BACT</name>
<gene>
    <name evidence="10" type="ORF">U14_00917</name>
</gene>
<feature type="transmembrane region" description="Helical" evidence="8">
    <location>
        <begin position="389"/>
        <end position="406"/>
    </location>
</feature>
<evidence type="ECO:0000256" key="8">
    <source>
        <dbReference type="SAM" id="Phobius"/>
    </source>
</evidence>
<dbReference type="GO" id="GO:0006493">
    <property type="term" value="P:protein O-linked glycosylation"/>
    <property type="evidence" value="ECO:0007669"/>
    <property type="project" value="InterPro"/>
</dbReference>
<dbReference type="Pfam" id="PF02366">
    <property type="entry name" value="PMT"/>
    <property type="match status" value="1"/>
</dbReference>
<dbReference type="STRING" id="1499966.U14_00917"/>
<keyword evidence="4" id="KW-0808">Transferase</keyword>
<proteinExistence type="predicted"/>
<evidence type="ECO:0000313" key="11">
    <source>
        <dbReference type="Proteomes" id="UP000030700"/>
    </source>
</evidence>
<keyword evidence="6 8" id="KW-1133">Transmembrane helix</keyword>
<feature type="transmembrane region" description="Helical" evidence="8">
    <location>
        <begin position="218"/>
        <end position="236"/>
    </location>
</feature>
<evidence type="ECO:0000256" key="5">
    <source>
        <dbReference type="ARBA" id="ARBA00022692"/>
    </source>
</evidence>
<dbReference type="PANTHER" id="PTHR33908">
    <property type="entry name" value="MANNOSYLTRANSFERASE YKCB-RELATED"/>
    <property type="match status" value="1"/>
</dbReference>
<dbReference type="GO" id="GO:0000030">
    <property type="term" value="F:mannosyltransferase activity"/>
    <property type="evidence" value="ECO:0007669"/>
    <property type="project" value="InterPro"/>
</dbReference>
<protein>
    <recommendedName>
        <fullName evidence="9">ArnT-like N-terminal domain-containing protein</fullName>
    </recommendedName>
</protein>
<evidence type="ECO:0000256" key="1">
    <source>
        <dbReference type="ARBA" id="ARBA00004651"/>
    </source>
</evidence>
<dbReference type="GO" id="GO:0010041">
    <property type="term" value="P:response to iron(III) ion"/>
    <property type="evidence" value="ECO:0007669"/>
    <property type="project" value="TreeGrafter"/>
</dbReference>
<dbReference type="HOGENOM" id="CLU_019200_3_1_0"/>
<feature type="transmembrane region" description="Helical" evidence="8">
    <location>
        <begin position="138"/>
        <end position="157"/>
    </location>
</feature>
<keyword evidence="7 8" id="KW-0472">Membrane</keyword>
<evidence type="ECO:0000256" key="7">
    <source>
        <dbReference type="ARBA" id="ARBA00023136"/>
    </source>
</evidence>
<dbReference type="GO" id="GO:0016763">
    <property type="term" value="F:pentosyltransferase activity"/>
    <property type="evidence" value="ECO:0007669"/>
    <property type="project" value="TreeGrafter"/>
</dbReference>
<dbReference type="Proteomes" id="UP000030700">
    <property type="component" value="Unassembled WGS sequence"/>
</dbReference>
<reference evidence="10" key="1">
    <citation type="journal article" date="2015" name="PeerJ">
        <title>First genomic representation of candidate bacterial phylum KSB3 points to enhanced environmental sensing as a trigger of wastewater bulking.</title>
        <authorList>
            <person name="Sekiguchi Y."/>
            <person name="Ohashi A."/>
            <person name="Parks D.H."/>
            <person name="Yamauchi T."/>
            <person name="Tyson G.W."/>
            <person name="Hugenholtz P."/>
        </authorList>
    </citation>
    <scope>NUCLEOTIDE SEQUENCE [LARGE SCALE GENOMIC DNA]</scope>
</reference>
<feature type="transmembrane region" description="Helical" evidence="8">
    <location>
        <begin position="298"/>
        <end position="319"/>
    </location>
</feature>
<evidence type="ECO:0000256" key="6">
    <source>
        <dbReference type="ARBA" id="ARBA00022989"/>
    </source>
</evidence>
<feature type="transmembrane region" description="Helical" evidence="8">
    <location>
        <begin position="96"/>
        <end position="126"/>
    </location>
</feature>
<evidence type="ECO:0000256" key="3">
    <source>
        <dbReference type="ARBA" id="ARBA00022676"/>
    </source>
</evidence>
<accession>A0A0S6VXW6</accession>
<evidence type="ECO:0000256" key="2">
    <source>
        <dbReference type="ARBA" id="ARBA00022475"/>
    </source>
</evidence>
<dbReference type="InterPro" id="IPR050297">
    <property type="entry name" value="LipidA_mod_glycosyltrf_83"/>
</dbReference>
<feature type="domain" description="ArnT-like N-terminal" evidence="9">
    <location>
        <begin position="38"/>
        <end position="242"/>
    </location>
</feature>
<feature type="transmembrane region" description="Helical" evidence="8">
    <location>
        <begin position="363"/>
        <end position="383"/>
    </location>
</feature>
<evidence type="ECO:0000313" key="10">
    <source>
        <dbReference type="EMBL" id="GAK49694.1"/>
    </source>
</evidence>
<organism evidence="10">
    <name type="scientific">Candidatus Moduliflexus flocculans</name>
    <dbReference type="NCBI Taxonomy" id="1499966"/>
    <lineage>
        <taxon>Bacteria</taxon>
        <taxon>Candidatus Moduliflexota</taxon>
        <taxon>Candidatus Moduliflexia</taxon>
        <taxon>Candidatus Moduliflexales</taxon>
        <taxon>Candidatus Moduliflexaceae</taxon>
    </lineage>
</organism>
<comment type="subcellular location">
    <subcellularLocation>
        <location evidence="1">Cell membrane</location>
        <topology evidence="1">Multi-pass membrane protein</topology>
    </subcellularLocation>
</comment>
<feature type="transmembrane region" description="Helical" evidence="8">
    <location>
        <begin position="418"/>
        <end position="437"/>
    </location>
</feature>
<dbReference type="EMBL" id="DF820455">
    <property type="protein sequence ID" value="GAK49694.1"/>
    <property type="molecule type" value="Genomic_DNA"/>
</dbReference>
<evidence type="ECO:0000259" key="9">
    <source>
        <dbReference type="Pfam" id="PF02366"/>
    </source>
</evidence>
<evidence type="ECO:0000256" key="4">
    <source>
        <dbReference type="ARBA" id="ARBA00022679"/>
    </source>
</evidence>
<keyword evidence="5 8" id="KW-0812">Transmembrane</keyword>
<sequence>MKTHISNIIILVALCALLFGVHAGGYSFWGRHGEARRAEVSREMVASGDWTVPRLNGEPFVTKPPLFYWAVAAAFTLTGQFDELSARLPSILAGTLGVVVVYFWAALIFAPRIGLFAGIILATNVMYGSMARSAEVDIMLTLFISATLCCFSVAYLWQSRETPQGWHRSHWMFLLVAFFLAMANLSKNPIGLVVPLLAVGGFILIRREWKLILAMKPWWQVLIVLAVMLPWFIMVIRRVPNFFDILFQETLGRYTSPDETPHKEAFYFYIPMLGAFAPWVLFLPGAIASLWNKRKTQAIAPMHLLIIISAVATFLLFSSVGSKRAYYLLPMYPCLAIIVAKFWEDEIERQAGVSRRWREIPLLLFAGLACLAGIGLPVTAFAIVPLDKAMSLLFGVLLFGSGLWSFFQMKQQDRIRQFIALSLITVIVYLAVIMAIMPEINRYRSRKEFFQQAAALAGNHQVIDYKYEGYGIQFYMQRTITVITDAEKLRELLARSEPVFILMENNPYEVLQKEHPDLVAKFEVLMDQSWTSATNPKRVRRMLFIKAGVEAS</sequence>
<dbReference type="InterPro" id="IPR003342">
    <property type="entry name" value="ArnT-like_N"/>
</dbReference>
<feature type="transmembrane region" description="Helical" evidence="8">
    <location>
        <begin position="169"/>
        <end position="184"/>
    </location>
</feature>
<dbReference type="GO" id="GO:0005886">
    <property type="term" value="C:plasma membrane"/>
    <property type="evidence" value="ECO:0007669"/>
    <property type="project" value="UniProtKB-SubCell"/>
</dbReference>
<dbReference type="PANTHER" id="PTHR33908:SF3">
    <property type="entry name" value="UNDECAPRENYL PHOSPHATE-ALPHA-4-AMINO-4-DEOXY-L-ARABINOSE ARABINOSYL TRANSFERASE"/>
    <property type="match status" value="1"/>
</dbReference>
<feature type="transmembrane region" description="Helical" evidence="8">
    <location>
        <begin position="325"/>
        <end position="343"/>
    </location>
</feature>
<feature type="transmembrane region" description="Helical" evidence="8">
    <location>
        <begin position="266"/>
        <end position="291"/>
    </location>
</feature>
<keyword evidence="2" id="KW-1003">Cell membrane</keyword>
<keyword evidence="11" id="KW-1185">Reference proteome</keyword>
<dbReference type="AlphaFoldDB" id="A0A0S6VXW6"/>